<reference evidence="6" key="1">
    <citation type="submission" date="2016-10" db="EMBL/GenBank/DDBJ databases">
        <authorList>
            <person name="Varghese N."/>
            <person name="Submissions S."/>
        </authorList>
    </citation>
    <scope>NUCLEOTIDE SEQUENCE [LARGE SCALE GENOMIC DNA]</scope>
    <source>
        <strain evidence="6">CGMCC 1.11101</strain>
    </source>
</reference>
<dbReference type="PANTHER" id="PTHR43792:SF8">
    <property type="entry name" value="[RIBOSOMAL PROTEIN US5]-ALANINE N-ACETYLTRANSFERASE"/>
    <property type="match status" value="1"/>
</dbReference>
<feature type="domain" description="N-acetyltransferase" evidence="4">
    <location>
        <begin position="11"/>
        <end position="178"/>
    </location>
</feature>
<dbReference type="STRING" id="995034.SAMN05216219_0017"/>
<evidence type="ECO:0000313" key="6">
    <source>
        <dbReference type="Proteomes" id="UP000198867"/>
    </source>
</evidence>
<keyword evidence="1 5" id="KW-0808">Transferase</keyword>
<organism evidence="5 6">
    <name type="scientific">Mycetocola miduiensis</name>
    <dbReference type="NCBI Taxonomy" id="995034"/>
    <lineage>
        <taxon>Bacteria</taxon>
        <taxon>Bacillati</taxon>
        <taxon>Actinomycetota</taxon>
        <taxon>Actinomycetes</taxon>
        <taxon>Micrococcales</taxon>
        <taxon>Microbacteriaceae</taxon>
        <taxon>Mycetocola</taxon>
    </lineage>
</organism>
<evidence type="ECO:0000313" key="5">
    <source>
        <dbReference type="EMBL" id="SFN34142.1"/>
    </source>
</evidence>
<dbReference type="GO" id="GO:0016747">
    <property type="term" value="F:acyltransferase activity, transferring groups other than amino-acyl groups"/>
    <property type="evidence" value="ECO:0007669"/>
    <property type="project" value="InterPro"/>
</dbReference>
<dbReference type="InterPro" id="IPR051531">
    <property type="entry name" value="N-acetyltransferase"/>
</dbReference>
<dbReference type="PANTHER" id="PTHR43792">
    <property type="entry name" value="GNAT FAMILY, PUTATIVE (AFU_ORTHOLOGUE AFUA_3G00765)-RELATED-RELATED"/>
    <property type="match status" value="1"/>
</dbReference>
<comment type="similarity">
    <text evidence="3">Belongs to the acetyltransferase family. RimJ subfamily.</text>
</comment>
<dbReference type="AlphaFoldDB" id="A0A1I4Y7U2"/>
<dbReference type="Proteomes" id="UP000198867">
    <property type="component" value="Unassembled WGS sequence"/>
</dbReference>
<dbReference type="Pfam" id="PF13302">
    <property type="entry name" value="Acetyltransf_3"/>
    <property type="match status" value="1"/>
</dbReference>
<evidence type="ECO:0000259" key="4">
    <source>
        <dbReference type="PROSITE" id="PS51186"/>
    </source>
</evidence>
<dbReference type="SUPFAM" id="SSF55729">
    <property type="entry name" value="Acyl-CoA N-acyltransferases (Nat)"/>
    <property type="match status" value="1"/>
</dbReference>
<evidence type="ECO:0000256" key="3">
    <source>
        <dbReference type="ARBA" id="ARBA00038502"/>
    </source>
</evidence>
<sequence>MDVVRLETDRLILDAPTERDIPYIYAYCQDPLIQQFTTVPQPYALSDAENFLTRVVNPGWVNGTELTWAIRRKEEHTILGIVSLRDWNDTQAMVGFWLGAPWRGLGYMPEAVRAVARWFFSGHWNIPGRASNESILWEAMVGNVSSATVAHRTGFRYLGTGRAEVERFGEFPSSHRAELTLADLPGPANGWPTEAFQR</sequence>
<name>A0A1I4Y7U2_9MICO</name>
<protein>
    <submittedName>
        <fullName evidence="5">Protein N-acetyltransferase, RimJ/RimL family</fullName>
    </submittedName>
</protein>
<keyword evidence="6" id="KW-1185">Reference proteome</keyword>
<dbReference type="Gene3D" id="3.40.630.30">
    <property type="match status" value="1"/>
</dbReference>
<evidence type="ECO:0000256" key="1">
    <source>
        <dbReference type="ARBA" id="ARBA00022679"/>
    </source>
</evidence>
<accession>A0A1I4Y7U2</accession>
<gene>
    <name evidence="5" type="ORF">SAMN05216219_0017</name>
</gene>
<dbReference type="OrthoDB" id="9795188at2"/>
<evidence type="ECO:0000256" key="2">
    <source>
        <dbReference type="ARBA" id="ARBA00023315"/>
    </source>
</evidence>
<dbReference type="EMBL" id="FOVM01000001">
    <property type="protein sequence ID" value="SFN34142.1"/>
    <property type="molecule type" value="Genomic_DNA"/>
</dbReference>
<dbReference type="InterPro" id="IPR016181">
    <property type="entry name" value="Acyl_CoA_acyltransferase"/>
</dbReference>
<dbReference type="RefSeq" id="WP_090707771.1">
    <property type="nucleotide sequence ID" value="NZ_FOVM01000001.1"/>
</dbReference>
<dbReference type="InterPro" id="IPR000182">
    <property type="entry name" value="GNAT_dom"/>
</dbReference>
<proteinExistence type="inferred from homology"/>
<keyword evidence="2" id="KW-0012">Acyltransferase</keyword>
<dbReference type="PROSITE" id="PS51186">
    <property type="entry name" value="GNAT"/>
    <property type="match status" value="1"/>
</dbReference>